<accession>A0A8T2RYB3</accession>
<dbReference type="PROSITE" id="PS51375">
    <property type="entry name" value="PPR"/>
    <property type="match status" value="5"/>
</dbReference>
<organism evidence="3 4">
    <name type="scientific">Ceratopteris richardii</name>
    <name type="common">Triangle waterfern</name>
    <dbReference type="NCBI Taxonomy" id="49495"/>
    <lineage>
        <taxon>Eukaryota</taxon>
        <taxon>Viridiplantae</taxon>
        <taxon>Streptophyta</taxon>
        <taxon>Embryophyta</taxon>
        <taxon>Tracheophyta</taxon>
        <taxon>Polypodiopsida</taxon>
        <taxon>Polypodiidae</taxon>
        <taxon>Polypodiales</taxon>
        <taxon>Pteridineae</taxon>
        <taxon>Pteridaceae</taxon>
        <taxon>Parkerioideae</taxon>
        <taxon>Ceratopteris</taxon>
    </lineage>
</organism>
<dbReference type="PANTHER" id="PTHR47926:SF382">
    <property type="entry name" value="PENTACOTRIPEPTIDE-REPEAT REGION OF PRORP DOMAIN-CONTAINING PROTEIN"/>
    <property type="match status" value="1"/>
</dbReference>
<name>A0A8T2RYB3_CERRI</name>
<dbReference type="FunFam" id="1.25.40.10:FF:000158">
    <property type="entry name" value="pentatricopeptide repeat-containing protein At2g33680"/>
    <property type="match status" value="1"/>
</dbReference>
<evidence type="ECO:0000313" key="3">
    <source>
        <dbReference type="EMBL" id="KAH7301312.1"/>
    </source>
</evidence>
<feature type="repeat" description="PPR" evidence="2">
    <location>
        <begin position="348"/>
        <end position="382"/>
    </location>
</feature>
<proteinExistence type="predicted"/>
<dbReference type="AlphaFoldDB" id="A0A8T2RYB3"/>
<dbReference type="InterPro" id="IPR011990">
    <property type="entry name" value="TPR-like_helical_dom_sf"/>
</dbReference>
<dbReference type="GO" id="GO:0009451">
    <property type="term" value="P:RNA modification"/>
    <property type="evidence" value="ECO:0007669"/>
    <property type="project" value="InterPro"/>
</dbReference>
<dbReference type="Pfam" id="PF13041">
    <property type="entry name" value="PPR_2"/>
    <property type="match status" value="3"/>
</dbReference>
<dbReference type="Proteomes" id="UP000825935">
    <property type="component" value="Chromosome 23"/>
</dbReference>
<dbReference type="Gene3D" id="1.25.40.10">
    <property type="entry name" value="Tetratricopeptide repeat domain"/>
    <property type="match status" value="5"/>
</dbReference>
<comment type="caution">
    <text evidence="3">The sequence shown here is derived from an EMBL/GenBank/DDBJ whole genome shotgun (WGS) entry which is preliminary data.</text>
</comment>
<dbReference type="EMBL" id="CM035428">
    <property type="protein sequence ID" value="KAH7301312.1"/>
    <property type="molecule type" value="Genomic_DNA"/>
</dbReference>
<feature type="repeat" description="PPR" evidence="2">
    <location>
        <begin position="481"/>
        <end position="515"/>
    </location>
</feature>
<dbReference type="InterPro" id="IPR046960">
    <property type="entry name" value="PPR_At4g14850-like_plant"/>
</dbReference>
<feature type="repeat" description="PPR" evidence="2">
    <location>
        <begin position="583"/>
        <end position="617"/>
    </location>
</feature>
<evidence type="ECO:0000256" key="1">
    <source>
        <dbReference type="ARBA" id="ARBA00022737"/>
    </source>
</evidence>
<evidence type="ECO:0000256" key="2">
    <source>
        <dbReference type="PROSITE-ProRule" id="PRU00708"/>
    </source>
</evidence>
<gene>
    <name evidence="3" type="ORF">KP509_23G019700</name>
</gene>
<dbReference type="GO" id="GO:0003723">
    <property type="term" value="F:RNA binding"/>
    <property type="evidence" value="ECO:0007669"/>
    <property type="project" value="InterPro"/>
</dbReference>
<dbReference type="EMBL" id="CM035428">
    <property type="protein sequence ID" value="KAH7301313.1"/>
    <property type="molecule type" value="Genomic_DNA"/>
</dbReference>
<dbReference type="FunFam" id="1.25.40.10:FF:000344">
    <property type="entry name" value="Pentatricopeptide repeat-containing protein"/>
    <property type="match status" value="1"/>
</dbReference>
<evidence type="ECO:0000313" key="4">
    <source>
        <dbReference type="Proteomes" id="UP000825935"/>
    </source>
</evidence>
<dbReference type="OMA" id="MRDSASW"/>
<dbReference type="PANTHER" id="PTHR47926">
    <property type="entry name" value="PENTATRICOPEPTIDE REPEAT-CONTAINING PROTEIN"/>
    <property type="match status" value="1"/>
</dbReference>
<dbReference type="GO" id="GO:0048731">
    <property type="term" value="P:system development"/>
    <property type="evidence" value="ECO:0007669"/>
    <property type="project" value="UniProtKB-ARBA"/>
</dbReference>
<evidence type="ECO:0008006" key="5">
    <source>
        <dbReference type="Google" id="ProtNLM"/>
    </source>
</evidence>
<protein>
    <recommendedName>
        <fullName evidence="5">Pentatricopeptide repeat-containing protein</fullName>
    </recommendedName>
</protein>
<dbReference type="NCBIfam" id="TIGR00756">
    <property type="entry name" value="PPR"/>
    <property type="match status" value="5"/>
</dbReference>
<dbReference type="Pfam" id="PF01535">
    <property type="entry name" value="PPR"/>
    <property type="match status" value="4"/>
</dbReference>
<feature type="repeat" description="PPR" evidence="2">
    <location>
        <begin position="277"/>
        <end position="311"/>
    </location>
</feature>
<dbReference type="InterPro" id="IPR002885">
    <property type="entry name" value="PPR_rpt"/>
</dbReference>
<feature type="repeat" description="PPR" evidence="2">
    <location>
        <begin position="175"/>
        <end position="209"/>
    </location>
</feature>
<keyword evidence="4" id="KW-1185">Reference proteome</keyword>
<sequence length="715" mass="79634">MVPQHSIQLLEGIVEGCRKSKKHSHLLRVHGYLHKHGLEGHVLLGNHLVTVLVEARKLDCARVTFDMLLYRKEYSWTSLITGYVKHGKPHYALCLYECMKTNADIQPIGHTFVALLKACAKVKCLQKGLEIHSDIDKLGLDKKDVFIGSALIDMYSKCGSILRAQEVFDNLKSRNVVCWNTLILAHIESGYCQNALSCFAKMQRDGICPDYVTYICVLKACSCIQAIDEGMKVHSELERQGLFHCNGKVGNALLDMYGKCGLPSLANEVFNRLPSRDVVSWTSIIAAYVDKGDAHRALFYFDQMRSNAVYANAVTYICCIKACGILNGLSKGEALHRDIKRDDNLRSNPVIGNALIDMYMKCGELTKAREVFDELTVKDVAAWSSLITGYTEKGHAVEILDCLKQIEFQGVIADTTLLISMLKACIKLRATERAYSIYAEIERKGLLGTNSLLGNIIVDMYSKFGYILKSQQIFNRLPARDLVSWNVLMAAYTDLGLAEQTANCLEKMRVEGVSPDAISFVCALKAHGIMGAIDKGTELHGEIERQGLLVKDSLVGSSLVDMYARCGALPKALEVFHKLPSRDVVSWTAVMEGYAQLGESENVFHAFNSMLAEHILPDPVTFIVILNVCSHTGLFIKGQTYFEVMSKAFGITPIISHHNCLVDTFVRLGHLDKMPRIFERVPFRPDSVSQRTILSACCKWGGFEHAQNAFKHASL</sequence>
<reference evidence="3 4" key="1">
    <citation type="submission" date="2021-08" db="EMBL/GenBank/DDBJ databases">
        <title>WGS assembly of Ceratopteris richardii.</title>
        <authorList>
            <person name="Marchant D.B."/>
            <person name="Chen G."/>
            <person name="Jenkins J."/>
            <person name="Shu S."/>
            <person name="Leebens-Mack J."/>
            <person name="Grimwood J."/>
            <person name="Schmutz J."/>
            <person name="Soltis P."/>
            <person name="Soltis D."/>
            <person name="Chen Z.-H."/>
        </authorList>
    </citation>
    <scope>NUCLEOTIDE SEQUENCE [LARGE SCALE GENOMIC DNA]</scope>
    <source>
        <strain evidence="3">Whitten #5841</strain>
        <tissue evidence="3">Leaf</tissue>
    </source>
</reference>
<keyword evidence="1" id="KW-0677">Repeat</keyword>
<dbReference type="EMBL" id="CM035428">
    <property type="protein sequence ID" value="KAH7301311.1"/>
    <property type="molecule type" value="Genomic_DNA"/>
</dbReference>